<keyword evidence="1" id="KW-0805">Transcription regulation</keyword>
<dbReference type="PANTHER" id="PTHR30363">
    <property type="entry name" value="HTH-TYPE TRANSCRIPTIONAL REGULATOR SRLR-RELATED"/>
    <property type="match status" value="1"/>
</dbReference>
<evidence type="ECO:0000313" key="5">
    <source>
        <dbReference type="EMBL" id="MDY5168388.1"/>
    </source>
</evidence>
<evidence type="ECO:0000256" key="2">
    <source>
        <dbReference type="ARBA" id="ARBA00023125"/>
    </source>
</evidence>
<organism evidence="6 7">
    <name type="scientific">Dielma fastidiosa</name>
    <dbReference type="NCBI Taxonomy" id="1034346"/>
    <lineage>
        <taxon>Bacteria</taxon>
        <taxon>Bacillati</taxon>
        <taxon>Bacillota</taxon>
        <taxon>Erysipelotrichia</taxon>
        <taxon>Erysipelotrichales</taxon>
        <taxon>Erysipelotrichaceae</taxon>
        <taxon>Dielma</taxon>
    </lineage>
</organism>
<reference evidence="5" key="2">
    <citation type="submission" date="2022-03" db="EMBL/GenBank/DDBJ databases">
        <title>First case of bacteraemia caused by Dielma fastidiosa in a patient hospitalised with diverticulitis.</title>
        <authorList>
            <person name="Forman-Ankjaer B."/>
            <person name="Hvid-Jensen F."/>
            <person name="Kobel C.M."/>
            <person name="Greve T."/>
        </authorList>
    </citation>
    <scope>NUCLEOTIDE SEQUENCE</scope>
    <source>
        <strain evidence="5">AUH_DF_2021</strain>
    </source>
</reference>
<dbReference type="InterPro" id="IPR050313">
    <property type="entry name" value="Carb_Metab_HTH_regulators"/>
</dbReference>
<dbReference type="InterPro" id="IPR036390">
    <property type="entry name" value="WH_DNA-bd_sf"/>
</dbReference>
<dbReference type="InterPro" id="IPR014036">
    <property type="entry name" value="DeoR-like_C"/>
</dbReference>
<dbReference type="GeneID" id="94440822"/>
<keyword evidence="7" id="KW-1185">Reference proteome</keyword>
<dbReference type="Pfam" id="PF00455">
    <property type="entry name" value="DeoRC"/>
    <property type="match status" value="1"/>
</dbReference>
<name>A0A2V2F0N0_9FIRM</name>
<feature type="domain" description="HTH deoR-type" evidence="4">
    <location>
        <begin position="8"/>
        <end position="63"/>
    </location>
</feature>
<dbReference type="OrthoDB" id="9797223at2"/>
<dbReference type="SUPFAM" id="SSF46785">
    <property type="entry name" value="Winged helix' DNA-binding domain"/>
    <property type="match status" value="1"/>
</dbReference>
<dbReference type="PANTHER" id="PTHR30363:SF44">
    <property type="entry name" value="AGA OPERON TRANSCRIPTIONAL REPRESSOR-RELATED"/>
    <property type="match status" value="1"/>
</dbReference>
<dbReference type="GO" id="GO:0003700">
    <property type="term" value="F:DNA-binding transcription factor activity"/>
    <property type="evidence" value="ECO:0007669"/>
    <property type="project" value="InterPro"/>
</dbReference>
<dbReference type="InterPro" id="IPR037171">
    <property type="entry name" value="NagB/RpiA_transferase-like"/>
</dbReference>
<dbReference type="EMBL" id="QJKH01000014">
    <property type="protein sequence ID" value="PXX76155.1"/>
    <property type="molecule type" value="Genomic_DNA"/>
</dbReference>
<dbReference type="RefSeq" id="WP_022938098.1">
    <property type="nucleotide sequence ID" value="NZ_BAABZA010000007.1"/>
</dbReference>
<dbReference type="InterPro" id="IPR036388">
    <property type="entry name" value="WH-like_DNA-bd_sf"/>
</dbReference>
<dbReference type="EMBL" id="JALDAW010000013">
    <property type="protein sequence ID" value="MDY5168388.1"/>
    <property type="molecule type" value="Genomic_DNA"/>
</dbReference>
<accession>A0A2V2F0N0</accession>
<evidence type="ECO:0000259" key="4">
    <source>
        <dbReference type="PROSITE" id="PS51000"/>
    </source>
</evidence>
<dbReference type="GO" id="GO:0003677">
    <property type="term" value="F:DNA binding"/>
    <property type="evidence" value="ECO:0007669"/>
    <property type="project" value="UniProtKB-KW"/>
</dbReference>
<protein>
    <submittedName>
        <fullName evidence="6">DeoR family transcriptional regulator</fullName>
    </submittedName>
    <submittedName>
        <fullName evidence="5">DeoR/GlpR family DNA-binding transcription regulator</fullName>
    </submittedName>
</protein>
<comment type="caution">
    <text evidence="6">The sequence shown here is derived from an EMBL/GenBank/DDBJ whole genome shotgun (WGS) entry which is preliminary data.</text>
</comment>
<dbReference type="Gene3D" id="1.10.10.10">
    <property type="entry name" value="Winged helix-like DNA-binding domain superfamily/Winged helix DNA-binding domain"/>
    <property type="match status" value="1"/>
</dbReference>
<keyword evidence="3" id="KW-0804">Transcription</keyword>
<dbReference type="InterPro" id="IPR001034">
    <property type="entry name" value="DeoR_HTH"/>
</dbReference>
<dbReference type="STRING" id="1034346.GCA_000313565_01794"/>
<dbReference type="Proteomes" id="UP000247612">
    <property type="component" value="Unassembled WGS sequence"/>
</dbReference>
<gene>
    <name evidence="6" type="ORF">DES51_1149</name>
    <name evidence="5" type="ORF">MQE39_09700</name>
</gene>
<evidence type="ECO:0000313" key="7">
    <source>
        <dbReference type="Proteomes" id="UP000247612"/>
    </source>
</evidence>
<proteinExistence type="predicted"/>
<keyword evidence="2 5" id="KW-0238">DNA-binding</keyword>
<dbReference type="SUPFAM" id="SSF100950">
    <property type="entry name" value="NagB/RpiA/CoA transferase-like"/>
    <property type="match status" value="1"/>
</dbReference>
<evidence type="ECO:0000256" key="3">
    <source>
        <dbReference type="ARBA" id="ARBA00023163"/>
    </source>
</evidence>
<evidence type="ECO:0000313" key="6">
    <source>
        <dbReference type="EMBL" id="PXX76155.1"/>
    </source>
</evidence>
<dbReference type="AlphaFoldDB" id="A0A2V2F0N0"/>
<dbReference type="Pfam" id="PF08220">
    <property type="entry name" value="HTH_DeoR"/>
    <property type="match status" value="1"/>
</dbReference>
<dbReference type="PROSITE" id="PS00894">
    <property type="entry name" value="HTH_DEOR_1"/>
    <property type="match status" value="1"/>
</dbReference>
<dbReference type="Proteomes" id="UP001276902">
    <property type="component" value="Unassembled WGS sequence"/>
</dbReference>
<dbReference type="SMART" id="SM01134">
    <property type="entry name" value="DeoRC"/>
    <property type="match status" value="1"/>
</dbReference>
<sequence length="258" mass="29013">MRSSKAEIEKRRENIITYLLENGESNIEDIASYLSISTLTVRRDIEEFKANQIIGQKNGNLKLNDDFKLKLKQNKYSRERKAIQKEAAKHVEENDVLFINTSYTALGTVKYIKDIHCTIITNNTNIVNIERDKSIVALLTGGEIREPRSSIVGEIAYNTISQIKANKCIIGVDGISLESGLSSSILHEASITELMLKCCTGECFVVASSERINKTDRFFCGSLDLVDTIITDNKVDMLAVYEFRRRGIEVIIVNPDKA</sequence>
<reference evidence="6 7" key="1">
    <citation type="submission" date="2018-05" db="EMBL/GenBank/DDBJ databases">
        <title>Genomic Encyclopedia of Type Strains, Phase IV (KMG-IV): sequencing the most valuable type-strain genomes for metagenomic binning, comparative biology and taxonomic classification.</title>
        <authorList>
            <person name="Goeker M."/>
        </authorList>
    </citation>
    <scope>NUCLEOTIDE SEQUENCE [LARGE SCALE GENOMIC DNA]</scope>
    <source>
        <strain evidence="6 7">JC118</strain>
    </source>
</reference>
<dbReference type="InterPro" id="IPR018356">
    <property type="entry name" value="Tscrpt_reg_HTH_DeoR_CS"/>
</dbReference>
<evidence type="ECO:0000256" key="1">
    <source>
        <dbReference type="ARBA" id="ARBA00023015"/>
    </source>
</evidence>
<dbReference type="PROSITE" id="PS51000">
    <property type="entry name" value="HTH_DEOR_2"/>
    <property type="match status" value="1"/>
</dbReference>